<name>A0AAV7GQT4_DENCH</name>
<gene>
    <name evidence="2" type="ORF">IEQ34_011815</name>
</gene>
<comment type="caution">
    <text evidence="2">The sequence shown here is derived from an EMBL/GenBank/DDBJ whole genome shotgun (WGS) entry which is preliminary data.</text>
</comment>
<feature type="compositionally biased region" description="Basic and acidic residues" evidence="1">
    <location>
        <begin position="44"/>
        <end position="53"/>
    </location>
</feature>
<organism evidence="2 3">
    <name type="scientific">Dendrobium chrysotoxum</name>
    <name type="common">Orchid</name>
    <dbReference type="NCBI Taxonomy" id="161865"/>
    <lineage>
        <taxon>Eukaryota</taxon>
        <taxon>Viridiplantae</taxon>
        <taxon>Streptophyta</taxon>
        <taxon>Embryophyta</taxon>
        <taxon>Tracheophyta</taxon>
        <taxon>Spermatophyta</taxon>
        <taxon>Magnoliopsida</taxon>
        <taxon>Liliopsida</taxon>
        <taxon>Asparagales</taxon>
        <taxon>Orchidaceae</taxon>
        <taxon>Epidendroideae</taxon>
        <taxon>Malaxideae</taxon>
        <taxon>Dendrobiinae</taxon>
        <taxon>Dendrobium</taxon>
    </lineage>
</organism>
<protein>
    <recommendedName>
        <fullName evidence="4">Secreted protein</fullName>
    </recommendedName>
</protein>
<evidence type="ECO:0000313" key="3">
    <source>
        <dbReference type="Proteomes" id="UP000775213"/>
    </source>
</evidence>
<dbReference type="AlphaFoldDB" id="A0AAV7GQT4"/>
<dbReference type="Proteomes" id="UP000775213">
    <property type="component" value="Unassembled WGS sequence"/>
</dbReference>
<reference evidence="2 3" key="1">
    <citation type="journal article" date="2021" name="Hortic Res">
        <title>Chromosome-scale assembly of the Dendrobium chrysotoxum genome enhances the understanding of orchid evolution.</title>
        <authorList>
            <person name="Zhang Y."/>
            <person name="Zhang G.Q."/>
            <person name="Zhang D."/>
            <person name="Liu X.D."/>
            <person name="Xu X.Y."/>
            <person name="Sun W.H."/>
            <person name="Yu X."/>
            <person name="Zhu X."/>
            <person name="Wang Z.W."/>
            <person name="Zhao X."/>
            <person name="Zhong W.Y."/>
            <person name="Chen H."/>
            <person name="Yin W.L."/>
            <person name="Huang T."/>
            <person name="Niu S.C."/>
            <person name="Liu Z.J."/>
        </authorList>
    </citation>
    <scope>NUCLEOTIDE SEQUENCE [LARGE SCALE GENOMIC DNA]</scope>
    <source>
        <strain evidence="2">Lindl</strain>
    </source>
</reference>
<sequence>MKKIRREKIKKTHKNGIWNFPPVRFAVVLFAAVELSTAGGMANDGERERKSSEMRTASASATTEVCLPPPTWRSEIGAAPGEVPGRKPHGRARPHAVYFSFSSRGDKSEREGKKCYSPLSFFPFPEPSAIGE</sequence>
<proteinExistence type="predicted"/>
<evidence type="ECO:0000256" key="1">
    <source>
        <dbReference type="SAM" id="MobiDB-lite"/>
    </source>
</evidence>
<evidence type="ECO:0008006" key="4">
    <source>
        <dbReference type="Google" id="ProtNLM"/>
    </source>
</evidence>
<evidence type="ECO:0000313" key="2">
    <source>
        <dbReference type="EMBL" id="KAH0459001.1"/>
    </source>
</evidence>
<accession>A0AAV7GQT4</accession>
<dbReference type="EMBL" id="JAGFBR010000011">
    <property type="protein sequence ID" value="KAH0459001.1"/>
    <property type="molecule type" value="Genomic_DNA"/>
</dbReference>
<feature type="compositionally biased region" description="Polar residues" evidence="1">
    <location>
        <begin position="54"/>
        <end position="63"/>
    </location>
</feature>
<keyword evidence="3" id="KW-1185">Reference proteome</keyword>
<feature type="region of interest" description="Disordered" evidence="1">
    <location>
        <begin position="40"/>
        <end position="71"/>
    </location>
</feature>